<dbReference type="PANTHER" id="PTHR24327:SF41">
    <property type="entry name" value="BRAIN-SPECIFIC HOMEOBOX PROTEIN"/>
    <property type="match status" value="1"/>
</dbReference>
<evidence type="ECO:0000256" key="4">
    <source>
        <dbReference type="PROSITE-ProRule" id="PRU00108"/>
    </source>
</evidence>
<feature type="domain" description="Homeobox" evidence="7">
    <location>
        <begin position="118"/>
        <end position="178"/>
    </location>
</feature>
<dbReference type="STRING" id="1328759.A0A5C2RLR9"/>
<proteinExistence type="predicted"/>
<dbReference type="EMBL" id="ML122355">
    <property type="protein sequence ID" value="RPD52513.1"/>
    <property type="molecule type" value="Genomic_DNA"/>
</dbReference>
<dbReference type="InterPro" id="IPR001356">
    <property type="entry name" value="HD"/>
</dbReference>
<dbReference type="GO" id="GO:0000978">
    <property type="term" value="F:RNA polymerase II cis-regulatory region sequence-specific DNA binding"/>
    <property type="evidence" value="ECO:0007669"/>
    <property type="project" value="TreeGrafter"/>
</dbReference>
<reference evidence="8" key="1">
    <citation type="journal article" date="2018" name="Genome Biol. Evol.">
        <title>Genomics and development of Lentinus tigrinus, a white-rot wood-decaying mushroom with dimorphic fruiting bodies.</title>
        <authorList>
            <person name="Wu B."/>
            <person name="Xu Z."/>
            <person name="Knudson A."/>
            <person name="Carlson A."/>
            <person name="Chen N."/>
            <person name="Kovaka S."/>
            <person name="LaButti K."/>
            <person name="Lipzen A."/>
            <person name="Pennachio C."/>
            <person name="Riley R."/>
            <person name="Schakwitz W."/>
            <person name="Umezawa K."/>
            <person name="Ohm R.A."/>
            <person name="Grigoriev I.V."/>
            <person name="Nagy L.G."/>
            <person name="Gibbons J."/>
            <person name="Hibbett D."/>
        </authorList>
    </citation>
    <scope>NUCLEOTIDE SEQUENCE [LARGE SCALE GENOMIC DNA]</scope>
    <source>
        <strain evidence="8">ALCF2SS1-6</strain>
    </source>
</reference>
<evidence type="ECO:0000313" key="8">
    <source>
        <dbReference type="EMBL" id="RPD52513.1"/>
    </source>
</evidence>
<protein>
    <submittedName>
        <fullName evidence="8">Homeobox-domain-containing protein</fullName>
    </submittedName>
</protein>
<feature type="region of interest" description="Disordered" evidence="6">
    <location>
        <begin position="1"/>
        <end position="39"/>
    </location>
</feature>
<gene>
    <name evidence="8" type="ORF">L227DRAFT_617755</name>
</gene>
<feature type="domain" description="Homeobox" evidence="7">
    <location>
        <begin position="67"/>
        <end position="105"/>
    </location>
</feature>
<keyword evidence="1 4" id="KW-0238">DNA-binding</keyword>
<feature type="DNA-binding region" description="Homeobox" evidence="4">
    <location>
        <begin position="69"/>
        <end position="106"/>
    </location>
</feature>
<evidence type="ECO:0000256" key="5">
    <source>
        <dbReference type="RuleBase" id="RU000682"/>
    </source>
</evidence>
<evidence type="ECO:0000256" key="2">
    <source>
        <dbReference type="ARBA" id="ARBA00023155"/>
    </source>
</evidence>
<dbReference type="SUPFAM" id="SSF46689">
    <property type="entry name" value="Homeodomain-like"/>
    <property type="match status" value="2"/>
</dbReference>
<keyword evidence="9" id="KW-1185">Reference proteome</keyword>
<accession>A0A5C2RLR9</accession>
<feature type="DNA-binding region" description="Homeobox" evidence="4">
    <location>
        <begin position="120"/>
        <end position="179"/>
    </location>
</feature>
<evidence type="ECO:0000256" key="6">
    <source>
        <dbReference type="SAM" id="MobiDB-lite"/>
    </source>
</evidence>
<dbReference type="Proteomes" id="UP000313359">
    <property type="component" value="Unassembled WGS sequence"/>
</dbReference>
<evidence type="ECO:0000259" key="7">
    <source>
        <dbReference type="PROSITE" id="PS50071"/>
    </source>
</evidence>
<evidence type="ECO:0000313" key="9">
    <source>
        <dbReference type="Proteomes" id="UP000313359"/>
    </source>
</evidence>
<evidence type="ECO:0000256" key="1">
    <source>
        <dbReference type="ARBA" id="ARBA00023125"/>
    </source>
</evidence>
<evidence type="ECO:0000256" key="3">
    <source>
        <dbReference type="ARBA" id="ARBA00023242"/>
    </source>
</evidence>
<feature type="compositionally biased region" description="Polar residues" evidence="6">
    <location>
        <begin position="17"/>
        <end position="39"/>
    </location>
</feature>
<dbReference type="GO" id="GO:0000981">
    <property type="term" value="F:DNA-binding transcription factor activity, RNA polymerase II-specific"/>
    <property type="evidence" value="ECO:0007669"/>
    <property type="project" value="TreeGrafter"/>
</dbReference>
<name>A0A5C2RLR9_9APHY</name>
<dbReference type="PANTHER" id="PTHR24327">
    <property type="entry name" value="HOMEOBOX PROTEIN"/>
    <property type="match status" value="1"/>
</dbReference>
<dbReference type="InterPro" id="IPR050460">
    <property type="entry name" value="Distal-less_Homeobox_TF"/>
</dbReference>
<keyword evidence="3 4" id="KW-0539">Nucleus</keyword>
<dbReference type="Pfam" id="PF00046">
    <property type="entry name" value="Homeodomain"/>
    <property type="match status" value="2"/>
</dbReference>
<dbReference type="GO" id="GO:0005634">
    <property type="term" value="C:nucleus"/>
    <property type="evidence" value="ECO:0007669"/>
    <property type="project" value="UniProtKB-SubCell"/>
</dbReference>
<keyword evidence="2 4" id="KW-0371">Homeobox</keyword>
<dbReference type="AlphaFoldDB" id="A0A5C2RLR9"/>
<dbReference type="PROSITE" id="PS50071">
    <property type="entry name" value="HOMEOBOX_2"/>
    <property type="match status" value="2"/>
</dbReference>
<sequence length="179" mass="20340">MKAQHKHTSHSDMPTRPTENLPESQHSSFSSLRNWDGTQSIGHPVGYPTTTVQPGMGSTVDARNAKLQFFYDTCNKTPTLDEQMQLAHETGFTADYVARWFSNRREVDVAWAPAAHNTASAKPRTRFTDSQKAAMDACFSNNPYPSAEERKRLANSLRVDREAVDNWFHNKRNRSRAKK</sequence>
<comment type="subcellular location">
    <subcellularLocation>
        <location evidence="4 5">Nucleus</location>
    </subcellularLocation>
</comment>
<dbReference type="Gene3D" id="1.10.10.60">
    <property type="entry name" value="Homeodomain-like"/>
    <property type="match status" value="2"/>
</dbReference>
<dbReference type="OrthoDB" id="10056939at2759"/>
<dbReference type="SMART" id="SM00389">
    <property type="entry name" value="HOX"/>
    <property type="match status" value="1"/>
</dbReference>
<organism evidence="8 9">
    <name type="scientific">Lentinus tigrinus ALCF2SS1-6</name>
    <dbReference type="NCBI Taxonomy" id="1328759"/>
    <lineage>
        <taxon>Eukaryota</taxon>
        <taxon>Fungi</taxon>
        <taxon>Dikarya</taxon>
        <taxon>Basidiomycota</taxon>
        <taxon>Agaricomycotina</taxon>
        <taxon>Agaricomycetes</taxon>
        <taxon>Polyporales</taxon>
        <taxon>Polyporaceae</taxon>
        <taxon>Lentinus</taxon>
    </lineage>
</organism>
<dbReference type="InterPro" id="IPR009057">
    <property type="entry name" value="Homeodomain-like_sf"/>
</dbReference>
<dbReference type="CDD" id="cd00086">
    <property type="entry name" value="homeodomain"/>
    <property type="match status" value="2"/>
</dbReference>